<evidence type="ECO:0000256" key="1">
    <source>
        <dbReference type="SAM" id="Phobius"/>
    </source>
</evidence>
<evidence type="ECO:0000313" key="3">
    <source>
        <dbReference type="Proteomes" id="UP000017246"/>
    </source>
</evidence>
<keyword evidence="1" id="KW-0472">Membrane</keyword>
<dbReference type="GO" id="GO:0007165">
    <property type="term" value="P:signal transduction"/>
    <property type="evidence" value="ECO:0007669"/>
    <property type="project" value="TreeGrafter"/>
</dbReference>
<accession>A0A068YJL9</accession>
<gene>
    <name evidence="2" type="ORF">EmuJ_001009100</name>
</gene>
<reference evidence="2" key="2">
    <citation type="submission" date="2015-11" db="EMBL/GenBank/DDBJ databases">
        <authorList>
            <person name="Zhang Y."/>
            <person name="Guo Z."/>
        </authorList>
    </citation>
    <scope>NUCLEOTIDE SEQUENCE</scope>
</reference>
<feature type="transmembrane region" description="Helical" evidence="1">
    <location>
        <begin position="61"/>
        <end position="86"/>
    </location>
</feature>
<feature type="transmembrane region" description="Helical" evidence="1">
    <location>
        <begin position="229"/>
        <end position="251"/>
    </location>
</feature>
<name>A0A068YJL9_ECHMU</name>
<dbReference type="PRINTS" id="PR01692">
    <property type="entry name" value="LIPOCALINIMR"/>
</dbReference>
<feature type="transmembrane region" description="Helical" evidence="1">
    <location>
        <begin position="353"/>
        <end position="375"/>
    </location>
</feature>
<dbReference type="eggNOG" id="KOG3722">
    <property type="taxonomic scope" value="Eukaryota"/>
</dbReference>
<organism evidence="2 3">
    <name type="scientific">Echinococcus multilocularis</name>
    <name type="common">Fox tapeworm</name>
    <dbReference type="NCBI Taxonomy" id="6211"/>
    <lineage>
        <taxon>Eukaryota</taxon>
        <taxon>Metazoa</taxon>
        <taxon>Spiralia</taxon>
        <taxon>Lophotrochozoa</taxon>
        <taxon>Platyhelminthes</taxon>
        <taxon>Cestoda</taxon>
        <taxon>Eucestoda</taxon>
        <taxon>Cyclophyllidea</taxon>
        <taxon>Taeniidae</taxon>
        <taxon>Echinococcus</taxon>
    </lineage>
</organism>
<keyword evidence="1" id="KW-0812">Transmembrane</keyword>
<feature type="transmembrane region" description="Helical" evidence="1">
    <location>
        <begin position="152"/>
        <end position="177"/>
    </location>
</feature>
<feature type="transmembrane region" description="Helical" evidence="1">
    <location>
        <begin position="20"/>
        <end position="40"/>
    </location>
</feature>
<keyword evidence="1" id="KW-1133">Transmembrane helix</keyword>
<dbReference type="GO" id="GO:0004888">
    <property type="term" value="F:transmembrane signaling receptor activity"/>
    <property type="evidence" value="ECO:0007669"/>
    <property type="project" value="TreeGrafter"/>
</dbReference>
<keyword evidence="3" id="KW-1185">Reference proteome</keyword>
<evidence type="ECO:0000313" key="2">
    <source>
        <dbReference type="EMBL" id="CDS42382.1"/>
    </source>
</evidence>
<dbReference type="PANTHER" id="PTHR12625">
    <property type="entry name" value="LIPOCALIN-1 INTERACTING MEMBRANE RECEPTOR LIMR"/>
    <property type="match status" value="1"/>
</dbReference>
<proteinExistence type="predicted"/>
<dbReference type="AlphaFoldDB" id="A0A068YJL9"/>
<feature type="transmembrane region" description="Helical" evidence="1">
    <location>
        <begin position="411"/>
        <end position="435"/>
    </location>
</feature>
<dbReference type="OrthoDB" id="5596951at2759"/>
<dbReference type="EMBL" id="LN902842">
    <property type="protein sequence ID" value="CDS42382.1"/>
    <property type="molecule type" value="Genomic_DNA"/>
</dbReference>
<protein>
    <submittedName>
        <fullName evidence="2">Limb region 1 protein</fullName>
    </submittedName>
</protein>
<sequence length="642" mass="72283">MDISDEVLDQEASLFYENVRALVVVFLTISVLLPLSYIIVASRRKYKEPYLSKDDMYVHSFVMGICTATMTLSVVMFFMLPLSILANEVLILFPNCYYVQWISAELLRTFFVFVQIAFKGTCILIPFGFFVLSSHSVYTGSKAVSSRFFYSILYLAITYLASFGALTTLVSTFALAFKFPNFASANDFLTKLLPRACLNSTFFYYSWPLQLLGDIICCVNSSLTLVQQFVSYIGLGLLLICIPSGISSIIIQMMKVSTTQSLPSLSNDIYIWQLIDESYHLQLQQCLKYIENLNKPLRHSLYLQFDKLDHRIHSCSSVDAHYHLTSLESKNSFGVNSLSWDLKEVSPQTGRSLLSSLAFLFLLSVLLTAALYASMNVTVLLYQLLTSRTHGIADHSSRDTILLGHESASKFGFIGASLQALMVVFVICISLFGFYSLPLVCKHIYPRTHSAGMALLLFNATCILSMSSAVPLQASFLGLATPSFPPVYYSTLNEGFCRPASCPCLQSPPPSSLLPDPTHYLNSFHSSAFSFKGSSKPPHDHSLQPQHQQRDLLRMKGMWKKQQHTIQQQHQHHLGTMPLSSPPPTRELMIMLVYNFSFIAICWWLFRLYVRDLVKVKEQLSSAWVVLIQWWLGATSSNATSC</sequence>
<feature type="transmembrane region" description="Helical" evidence="1">
    <location>
        <begin position="456"/>
        <end position="480"/>
    </location>
</feature>
<reference evidence="2" key="1">
    <citation type="journal article" date="2013" name="Nature">
        <title>The genomes of four tapeworm species reveal adaptations to parasitism.</title>
        <authorList>
            <person name="Tsai I.J."/>
            <person name="Zarowiecki M."/>
            <person name="Holroyd N."/>
            <person name="Garciarrubio A."/>
            <person name="Sanchez-Flores A."/>
            <person name="Brooks K.L."/>
            <person name="Tracey A."/>
            <person name="Bobes R.J."/>
            <person name="Fragoso G."/>
            <person name="Sciutto E."/>
            <person name="Aslett M."/>
            <person name="Beasley H."/>
            <person name="Bennett H.M."/>
            <person name="Cai J."/>
            <person name="Camicia F."/>
            <person name="Clark R."/>
            <person name="Cucher M."/>
            <person name="De Silva N."/>
            <person name="Day T.A."/>
            <person name="Deplazes P."/>
            <person name="Estrada K."/>
            <person name="Fernandez C."/>
            <person name="Holland P.W."/>
            <person name="Hou J."/>
            <person name="Hu S."/>
            <person name="Huckvale T."/>
            <person name="Hung S.S."/>
            <person name="Kamenetzky L."/>
            <person name="Keane J.A."/>
            <person name="Kiss F."/>
            <person name="Koziol U."/>
            <person name="Lambert O."/>
            <person name="Liu K."/>
            <person name="Luo X."/>
            <person name="Luo Y."/>
            <person name="Macchiaroli N."/>
            <person name="Nichol S."/>
            <person name="Paps J."/>
            <person name="Parkinson J."/>
            <person name="Pouchkina-Stantcheva N."/>
            <person name="Riddiford N."/>
            <person name="Rosenzvit M."/>
            <person name="Salinas G."/>
            <person name="Wasmuth J.D."/>
            <person name="Zamanian M."/>
            <person name="Zheng Y."/>
            <person name="Cai X."/>
            <person name="Soberon X."/>
            <person name="Olson P.D."/>
            <person name="Laclette J.P."/>
            <person name="Brehm K."/>
            <person name="Berriman M."/>
            <person name="Garciarrubio A."/>
            <person name="Bobes R.J."/>
            <person name="Fragoso G."/>
            <person name="Sanchez-Flores A."/>
            <person name="Estrada K."/>
            <person name="Cevallos M.A."/>
            <person name="Morett E."/>
            <person name="Gonzalez V."/>
            <person name="Portillo T."/>
            <person name="Ochoa-Leyva A."/>
            <person name="Jose M.V."/>
            <person name="Sciutto E."/>
            <person name="Landa A."/>
            <person name="Jimenez L."/>
            <person name="Valdes V."/>
            <person name="Carrero J.C."/>
            <person name="Larralde C."/>
            <person name="Morales-Montor J."/>
            <person name="Limon-Lason J."/>
            <person name="Soberon X."/>
            <person name="Laclette J.P."/>
        </authorList>
    </citation>
    <scope>NUCLEOTIDE SEQUENCE [LARGE SCALE GENOMIC DNA]</scope>
</reference>
<dbReference type="Proteomes" id="UP000017246">
    <property type="component" value="Unassembled WGS sequence"/>
</dbReference>
<feature type="transmembrane region" description="Helical" evidence="1">
    <location>
        <begin position="588"/>
        <end position="610"/>
    </location>
</feature>
<dbReference type="InterPro" id="IPR008075">
    <property type="entry name" value="LIMR"/>
</dbReference>
<dbReference type="PANTHER" id="PTHR12625:SF0">
    <property type="entry name" value="PROTEIN LILIPOD"/>
    <property type="match status" value="1"/>
</dbReference>
<dbReference type="GO" id="GO:0005886">
    <property type="term" value="C:plasma membrane"/>
    <property type="evidence" value="ECO:0007669"/>
    <property type="project" value="TreeGrafter"/>
</dbReference>
<dbReference type="OMA" id="QQRRTWW"/>
<dbReference type="STRING" id="6211.A0A068YJL9"/>
<feature type="transmembrane region" description="Helical" evidence="1">
    <location>
        <begin position="106"/>
        <end position="132"/>
    </location>
</feature>